<dbReference type="AlphaFoldDB" id="A0A1I7X5N4"/>
<proteinExistence type="predicted"/>
<evidence type="ECO:0000313" key="1">
    <source>
        <dbReference type="Proteomes" id="UP000095283"/>
    </source>
</evidence>
<protein>
    <submittedName>
        <fullName evidence="2">Ovule protein</fullName>
    </submittedName>
</protein>
<name>A0A1I7X5N4_HETBA</name>
<organism evidence="1 2">
    <name type="scientific">Heterorhabditis bacteriophora</name>
    <name type="common">Entomopathogenic nematode worm</name>
    <dbReference type="NCBI Taxonomy" id="37862"/>
    <lineage>
        <taxon>Eukaryota</taxon>
        <taxon>Metazoa</taxon>
        <taxon>Ecdysozoa</taxon>
        <taxon>Nematoda</taxon>
        <taxon>Chromadorea</taxon>
        <taxon>Rhabditida</taxon>
        <taxon>Rhabditina</taxon>
        <taxon>Rhabditomorpha</taxon>
        <taxon>Strongyloidea</taxon>
        <taxon>Heterorhabditidae</taxon>
        <taxon>Heterorhabditis</taxon>
    </lineage>
</organism>
<accession>A0A1I7X5N4</accession>
<dbReference type="Proteomes" id="UP000095283">
    <property type="component" value="Unplaced"/>
</dbReference>
<sequence length="100" mass="11684">MFSGYCPQRFGREPQQAECYPQQGMFRSGIINQYSTSFFSFLLNLKWLFSDIPHFPFNYHKSHLLCLCAVNGLVRMGKDVDCYLVHLLTFQTIFLNTMLA</sequence>
<reference evidence="2" key="1">
    <citation type="submission" date="2016-11" db="UniProtKB">
        <authorList>
            <consortium name="WormBaseParasite"/>
        </authorList>
    </citation>
    <scope>IDENTIFICATION</scope>
</reference>
<keyword evidence="1" id="KW-1185">Reference proteome</keyword>
<evidence type="ECO:0000313" key="2">
    <source>
        <dbReference type="WBParaSite" id="Hba_12914"/>
    </source>
</evidence>
<dbReference type="WBParaSite" id="Hba_12914">
    <property type="protein sequence ID" value="Hba_12914"/>
    <property type="gene ID" value="Hba_12914"/>
</dbReference>